<proteinExistence type="predicted"/>
<reference evidence="1" key="1">
    <citation type="journal article" date="2020" name="Stud. Mycol.">
        <title>101 Dothideomycetes genomes: a test case for predicting lifestyles and emergence of pathogens.</title>
        <authorList>
            <person name="Haridas S."/>
            <person name="Albert R."/>
            <person name="Binder M."/>
            <person name="Bloem J."/>
            <person name="Labutti K."/>
            <person name="Salamov A."/>
            <person name="Andreopoulos B."/>
            <person name="Baker S."/>
            <person name="Barry K."/>
            <person name="Bills G."/>
            <person name="Bluhm B."/>
            <person name="Cannon C."/>
            <person name="Castanera R."/>
            <person name="Culley D."/>
            <person name="Daum C."/>
            <person name="Ezra D."/>
            <person name="Gonzalez J."/>
            <person name="Henrissat B."/>
            <person name="Kuo A."/>
            <person name="Liang C."/>
            <person name="Lipzen A."/>
            <person name="Lutzoni F."/>
            <person name="Magnuson J."/>
            <person name="Mondo S."/>
            <person name="Nolan M."/>
            <person name="Ohm R."/>
            <person name="Pangilinan J."/>
            <person name="Park H.-J."/>
            <person name="Ramirez L."/>
            <person name="Alfaro M."/>
            <person name="Sun H."/>
            <person name="Tritt A."/>
            <person name="Yoshinaga Y."/>
            <person name="Zwiers L.-H."/>
            <person name="Turgeon B."/>
            <person name="Goodwin S."/>
            <person name="Spatafora J."/>
            <person name="Crous P."/>
            <person name="Grigoriev I."/>
        </authorList>
    </citation>
    <scope>NUCLEOTIDE SEQUENCE</scope>
    <source>
        <strain evidence="1">CBS 113818</strain>
    </source>
</reference>
<dbReference type="EMBL" id="MU006220">
    <property type="protein sequence ID" value="KAF2829643.1"/>
    <property type="molecule type" value="Genomic_DNA"/>
</dbReference>
<accession>A0A6A7A8Z6</accession>
<name>A0A6A7A8Z6_9PLEO</name>
<gene>
    <name evidence="1" type="ORF">CC86DRAFT_172498</name>
</gene>
<organism evidence="1 2">
    <name type="scientific">Ophiobolus disseminans</name>
    <dbReference type="NCBI Taxonomy" id="1469910"/>
    <lineage>
        <taxon>Eukaryota</taxon>
        <taxon>Fungi</taxon>
        <taxon>Dikarya</taxon>
        <taxon>Ascomycota</taxon>
        <taxon>Pezizomycotina</taxon>
        <taxon>Dothideomycetes</taxon>
        <taxon>Pleosporomycetidae</taxon>
        <taxon>Pleosporales</taxon>
        <taxon>Pleosporineae</taxon>
        <taxon>Phaeosphaeriaceae</taxon>
        <taxon>Ophiobolus</taxon>
    </lineage>
</organism>
<protein>
    <recommendedName>
        <fullName evidence="3">F-box domain-containing protein</fullName>
    </recommendedName>
</protein>
<sequence length="310" mass="34838">MAPITSLPVEIFNQIVDNMEHSWMEPLSQKFNLTQLRLTCRQINHITSERYQNTFLSSFVVRVAPGCFEHAQEILGEAVFSNNVKGFDVIFNREDRQINWDPGYEATMDYILYGTFKAGFENAIKKVKSVEHVHISGPQVCSGASFQTRILIQRCWHLAIADVLSTLATADNFQPASLRLGERHREGFTTPAHPLQSLLGSPEILRTLGELTRHFFEVEKQAVVPNNELDTQSGDRVGISTLADILACTLDLYDLAYQGCDDLNVQHFARAIHQGLTVLPPLSRLHLGYLGITDTMLRGTLFEMLPSHAV</sequence>
<evidence type="ECO:0000313" key="2">
    <source>
        <dbReference type="Proteomes" id="UP000799424"/>
    </source>
</evidence>
<evidence type="ECO:0000313" key="1">
    <source>
        <dbReference type="EMBL" id="KAF2829643.1"/>
    </source>
</evidence>
<keyword evidence="2" id="KW-1185">Reference proteome</keyword>
<dbReference type="AlphaFoldDB" id="A0A6A7A8Z6"/>
<evidence type="ECO:0008006" key="3">
    <source>
        <dbReference type="Google" id="ProtNLM"/>
    </source>
</evidence>
<dbReference type="Proteomes" id="UP000799424">
    <property type="component" value="Unassembled WGS sequence"/>
</dbReference>